<dbReference type="Proteomes" id="UP000887566">
    <property type="component" value="Unplaced"/>
</dbReference>
<dbReference type="WBParaSite" id="PSAMB.scaffold3692size17232.g22255.t1">
    <property type="protein sequence ID" value="PSAMB.scaffold3692size17232.g22255.t1"/>
    <property type="gene ID" value="PSAMB.scaffold3692size17232.g22255"/>
</dbReference>
<organism evidence="1 2">
    <name type="scientific">Plectus sambesii</name>
    <dbReference type="NCBI Taxonomy" id="2011161"/>
    <lineage>
        <taxon>Eukaryota</taxon>
        <taxon>Metazoa</taxon>
        <taxon>Ecdysozoa</taxon>
        <taxon>Nematoda</taxon>
        <taxon>Chromadorea</taxon>
        <taxon>Plectida</taxon>
        <taxon>Plectina</taxon>
        <taxon>Plectoidea</taxon>
        <taxon>Plectidae</taxon>
        <taxon>Plectus</taxon>
    </lineage>
</organism>
<dbReference type="AlphaFoldDB" id="A0A914WEI1"/>
<sequence>MERERERDLRMTCDKSGAAPEGMIVKGRGRRYGDAAPAAKGCAVPKLATVHRAGSRRLIEISSMHVYKARAGRESAWLARSTLAPQVIKTTRASRLSPLAPAPYPPLPRSKLGLPSFFLSPDEPLCF</sequence>
<name>A0A914WEI1_9BILA</name>
<keyword evidence="1" id="KW-1185">Reference proteome</keyword>
<protein>
    <submittedName>
        <fullName evidence="2">Uncharacterized protein</fullName>
    </submittedName>
</protein>
<evidence type="ECO:0000313" key="2">
    <source>
        <dbReference type="WBParaSite" id="PSAMB.scaffold3692size17232.g22255.t1"/>
    </source>
</evidence>
<accession>A0A914WEI1</accession>
<reference evidence="2" key="1">
    <citation type="submission" date="2022-11" db="UniProtKB">
        <authorList>
            <consortium name="WormBaseParasite"/>
        </authorList>
    </citation>
    <scope>IDENTIFICATION</scope>
</reference>
<evidence type="ECO:0000313" key="1">
    <source>
        <dbReference type="Proteomes" id="UP000887566"/>
    </source>
</evidence>
<proteinExistence type="predicted"/>